<dbReference type="STRING" id="1193518.BN13_390012"/>
<dbReference type="AlphaFoldDB" id="A0A077MC16"/>
<organism evidence="3 4">
    <name type="scientific">Nostocoides jenkinsii Ben 74</name>
    <dbReference type="NCBI Taxonomy" id="1193518"/>
    <lineage>
        <taxon>Bacteria</taxon>
        <taxon>Bacillati</taxon>
        <taxon>Actinomycetota</taxon>
        <taxon>Actinomycetes</taxon>
        <taxon>Micrococcales</taxon>
        <taxon>Intrasporangiaceae</taxon>
        <taxon>Nostocoides</taxon>
    </lineage>
</organism>
<keyword evidence="2" id="KW-0472">Membrane</keyword>
<evidence type="ECO:0000256" key="2">
    <source>
        <dbReference type="SAM" id="Phobius"/>
    </source>
</evidence>
<protein>
    <submittedName>
        <fullName evidence="3">Uncharacterized protein</fullName>
    </submittedName>
</protein>
<keyword evidence="2" id="KW-0812">Transmembrane</keyword>
<feature type="region of interest" description="Disordered" evidence="1">
    <location>
        <begin position="316"/>
        <end position="367"/>
    </location>
</feature>
<accession>A0A077MC16</accession>
<dbReference type="InterPro" id="IPR025519">
    <property type="entry name" value="DUF4407"/>
</dbReference>
<keyword evidence="2" id="KW-1133">Transmembrane helix</keyword>
<feature type="transmembrane region" description="Helical" evidence="2">
    <location>
        <begin position="21"/>
        <end position="47"/>
    </location>
</feature>
<feature type="transmembrane region" description="Helical" evidence="2">
    <location>
        <begin position="114"/>
        <end position="133"/>
    </location>
</feature>
<name>A0A077MC16_9MICO</name>
<keyword evidence="4" id="KW-1185">Reference proteome</keyword>
<comment type="caution">
    <text evidence="3">The sequence shown here is derived from an EMBL/GenBank/DDBJ whole genome shotgun (WGS) entry which is preliminary data.</text>
</comment>
<dbReference type="EMBL" id="CAJC01000149">
    <property type="protein sequence ID" value="CCI53395.1"/>
    <property type="molecule type" value="Genomic_DNA"/>
</dbReference>
<evidence type="ECO:0000256" key="1">
    <source>
        <dbReference type="SAM" id="MobiDB-lite"/>
    </source>
</evidence>
<feature type="region of interest" description="Disordered" evidence="1">
    <location>
        <begin position="202"/>
        <end position="221"/>
    </location>
</feature>
<reference evidence="3 4" key="1">
    <citation type="journal article" date="2013" name="ISME J.">
        <title>A metabolic model for members of the genus Tetrasphaera involved in enhanced biological phosphorus removal.</title>
        <authorList>
            <person name="Kristiansen R."/>
            <person name="Nguyen H.T.T."/>
            <person name="Saunders A.M."/>
            <person name="Nielsen J.L."/>
            <person name="Wimmer R."/>
            <person name="Le V.Q."/>
            <person name="McIlroy S.J."/>
            <person name="Petrovski S."/>
            <person name="Seviour R.J."/>
            <person name="Calteau A."/>
            <person name="Nielsen K.L."/>
            <person name="Nielsen P.H."/>
        </authorList>
    </citation>
    <scope>NUCLEOTIDE SEQUENCE [LARGE SCALE GENOMIC DNA]</scope>
    <source>
        <strain evidence="3 4">Ben 74</strain>
    </source>
</reference>
<proteinExistence type="predicted"/>
<dbReference type="Pfam" id="PF14362">
    <property type="entry name" value="DUF4407"/>
    <property type="match status" value="1"/>
</dbReference>
<sequence length="367" mass="39389">MAGADPERLRTTPEDIKVYTLLGSTVFISSGMAVVGMFVTLYFAFAYGTEASFFKLVLIGLLALAYGMVILVIDRMLVSLPLRSIEFVPGPDGQPTRVKNGSLLRMGFALFPRFLLALTIGLLVAEPLLLLAFREEVDARVGRIATAAAREAQAADAVRYQDLIDGASVKTPEQQQLESLIAQRTANLAQIGSLNEKASSEEALARAEASGSNGDTFGEDLSGLQGCGPRCEGHKFQAEKARAEAKTLETTNTQLSEQITLLTTQVGTAEGDRVTAYNKALEDLKKAQNESGNLNSYGQGILIRIQALEQLASSDYPFGGDPAKPAGGAAGAERDARCHAECEFDGQPERDGDVHRHGQPQRRSQPQ</sequence>
<gene>
    <name evidence="3" type="ORF">BN13_390012</name>
</gene>
<feature type="compositionally biased region" description="Basic and acidic residues" evidence="1">
    <location>
        <begin position="332"/>
        <end position="356"/>
    </location>
</feature>
<evidence type="ECO:0000313" key="4">
    <source>
        <dbReference type="Proteomes" id="UP000035720"/>
    </source>
</evidence>
<dbReference type="Proteomes" id="UP000035720">
    <property type="component" value="Unassembled WGS sequence"/>
</dbReference>
<evidence type="ECO:0000313" key="3">
    <source>
        <dbReference type="EMBL" id="CCI53395.1"/>
    </source>
</evidence>
<feature type="transmembrane region" description="Helical" evidence="2">
    <location>
        <begin position="53"/>
        <end position="73"/>
    </location>
</feature>